<keyword evidence="2 5" id="KW-0548">Nucleotidyltransferase</keyword>
<keyword evidence="3" id="KW-0119">Carbohydrate metabolism</keyword>
<comment type="caution">
    <text evidence="5">The sequence shown here is derived from an EMBL/GenBank/DDBJ whole genome shotgun (WGS) entry which is preliminary data.</text>
</comment>
<dbReference type="InterPro" id="IPR005849">
    <property type="entry name" value="GalP_Utransf_N"/>
</dbReference>
<gene>
    <name evidence="5" type="ORF">UR54_C0024G0004</name>
</gene>
<evidence type="ECO:0000256" key="1">
    <source>
        <dbReference type="ARBA" id="ARBA00022679"/>
    </source>
</evidence>
<protein>
    <submittedName>
        <fullName evidence="5">Galactose-1-phosphate uridylyltransferase</fullName>
    </submittedName>
</protein>
<dbReference type="SUPFAM" id="SSF54197">
    <property type="entry name" value="HIT-like"/>
    <property type="match status" value="2"/>
</dbReference>
<dbReference type="Proteomes" id="UP000034688">
    <property type="component" value="Unassembled WGS sequence"/>
</dbReference>
<sequence>MSNYISDSSKSHWVVYTPERVNRTGMNEKEDRCPFCPGAESDTPPEVYRVGGGEANKLGWTVRVVPNMFPITDVHEVVIHSPDHHKNIEDLSQAEVEEILKTYINRFNFLKTKGKVFIFCNQSLSSGASLIHPHSQITVVPNGIPAETLPVQPIVNIVEQNNSFVSYCPDFSEWTYEMWIREITNNKSQITNELQISNFKDPNETQIKDLAIILQSMLIRLKKVHDASVHYSKKPFGYNFYIHPYDPWYLRIISRFSERAGFELATGIMVNSVNPKKAANELKLQ</sequence>
<dbReference type="PANTHER" id="PTHR42763:SF2">
    <property type="entry name" value="ADP-GLUCOSE PHOSPHORYLASE"/>
    <property type="match status" value="1"/>
</dbReference>
<dbReference type="AlphaFoldDB" id="A0A0G0ARW2"/>
<dbReference type="PANTHER" id="PTHR42763">
    <property type="entry name" value="ADP-GLUCOSE PHOSPHORYLASE"/>
    <property type="match status" value="1"/>
</dbReference>
<evidence type="ECO:0000256" key="3">
    <source>
        <dbReference type="ARBA" id="ARBA00023277"/>
    </source>
</evidence>
<keyword evidence="1 5" id="KW-0808">Transferase</keyword>
<dbReference type="EMBL" id="LBPP01000024">
    <property type="protein sequence ID" value="KKP59733.1"/>
    <property type="molecule type" value="Genomic_DNA"/>
</dbReference>
<evidence type="ECO:0000256" key="2">
    <source>
        <dbReference type="ARBA" id="ARBA00022695"/>
    </source>
</evidence>
<dbReference type="Gene3D" id="3.30.428.10">
    <property type="entry name" value="HIT-like"/>
    <property type="match status" value="3"/>
</dbReference>
<dbReference type="Pfam" id="PF01087">
    <property type="entry name" value="GalP_UDP_transf"/>
    <property type="match status" value="1"/>
</dbReference>
<dbReference type="GO" id="GO:0006012">
    <property type="term" value="P:galactose metabolic process"/>
    <property type="evidence" value="ECO:0007669"/>
    <property type="project" value="InterPro"/>
</dbReference>
<dbReference type="InterPro" id="IPR053177">
    <property type="entry name" value="ADP-glucose_phosphorylase"/>
</dbReference>
<evidence type="ECO:0000313" key="6">
    <source>
        <dbReference type="Proteomes" id="UP000034688"/>
    </source>
</evidence>
<dbReference type="STRING" id="1618477.UR54_C0024G0004"/>
<evidence type="ECO:0000259" key="4">
    <source>
        <dbReference type="Pfam" id="PF01087"/>
    </source>
</evidence>
<dbReference type="InterPro" id="IPR036265">
    <property type="entry name" value="HIT-like_sf"/>
</dbReference>
<accession>A0A0G0ARW2</accession>
<name>A0A0G0ARW2_9BACT</name>
<organism evidence="5 6">
    <name type="scientific">Candidatus Roizmanbacteria bacterium GW2011_GWA2_34_18</name>
    <dbReference type="NCBI Taxonomy" id="1618477"/>
    <lineage>
        <taxon>Bacteria</taxon>
        <taxon>Candidatus Roizmaniibacteriota</taxon>
    </lineage>
</organism>
<evidence type="ECO:0000313" key="5">
    <source>
        <dbReference type="EMBL" id="KKP59733.1"/>
    </source>
</evidence>
<reference evidence="5 6" key="1">
    <citation type="journal article" date="2015" name="Nature">
        <title>rRNA introns, odd ribosomes, and small enigmatic genomes across a large radiation of phyla.</title>
        <authorList>
            <person name="Brown C.T."/>
            <person name="Hug L.A."/>
            <person name="Thomas B.C."/>
            <person name="Sharon I."/>
            <person name="Castelle C.J."/>
            <person name="Singh A."/>
            <person name="Wilkins M.J."/>
            <person name="Williams K.H."/>
            <person name="Banfield J.F."/>
        </authorList>
    </citation>
    <scope>NUCLEOTIDE SEQUENCE [LARGE SCALE GENOMIC DNA]</scope>
</reference>
<proteinExistence type="predicted"/>
<feature type="domain" description="Galactose-1-phosphate uridyl transferase N-terminal" evidence="4">
    <location>
        <begin position="76"/>
        <end position="137"/>
    </location>
</feature>
<dbReference type="GO" id="GO:0008108">
    <property type="term" value="F:UDP-glucose:hexose-1-phosphate uridylyltransferase activity"/>
    <property type="evidence" value="ECO:0007669"/>
    <property type="project" value="InterPro"/>
</dbReference>